<organism evidence="1 2">
    <name type="scientific">Pseudomonas syringae pv. pisi</name>
    <dbReference type="NCBI Taxonomy" id="59510"/>
    <lineage>
        <taxon>Bacteria</taxon>
        <taxon>Pseudomonadati</taxon>
        <taxon>Pseudomonadota</taxon>
        <taxon>Gammaproteobacteria</taxon>
        <taxon>Pseudomonadales</taxon>
        <taxon>Pseudomonadaceae</taxon>
        <taxon>Pseudomonas</taxon>
        <taxon>Pseudomonas syringae</taxon>
    </lineage>
</organism>
<evidence type="ECO:0000313" key="1">
    <source>
        <dbReference type="EMBL" id="RMO22538.1"/>
    </source>
</evidence>
<dbReference type="AlphaFoldDB" id="A0A2V4PHT6"/>
<protein>
    <submittedName>
        <fullName evidence="1">Putative phage membrane protein</fullName>
    </submittedName>
</protein>
<dbReference type="InterPro" id="IPR058522">
    <property type="entry name" value="DUF8209"/>
</dbReference>
<dbReference type="InterPro" id="IPR058064">
    <property type="entry name" value="STM2901-like"/>
</dbReference>
<sequence length="143" mass="15499">MPRIYCYDGDCGLTADQLLWTIAIETTMEEFGIDDIAAALSIVSGANVIPTRRKPGGTVKNTSVASIVSRRIFRKRKFPGGYRAPTIVGWRPPAVRVTPYIGAFVGRAIPVVGWAYTAAELGLIGYKTVVAYNAIVCAEDQVF</sequence>
<gene>
    <name evidence="1" type="ORF">ALQ44_00371</name>
</gene>
<proteinExistence type="predicted"/>
<evidence type="ECO:0000313" key="2">
    <source>
        <dbReference type="Proteomes" id="UP000276886"/>
    </source>
</evidence>
<accession>A0A2V4PHT6</accession>
<comment type="caution">
    <text evidence="1">The sequence shown here is derived from an EMBL/GenBank/DDBJ whole genome shotgun (WGS) entry which is preliminary data.</text>
</comment>
<dbReference type="RefSeq" id="WP_003339923.1">
    <property type="nucleotide sequence ID" value="NZ_QJTX01000020.1"/>
</dbReference>
<dbReference type="NCBIfam" id="NF045926">
    <property type="entry name" value="STM2901_fam"/>
    <property type="match status" value="1"/>
</dbReference>
<dbReference type="Pfam" id="PF26636">
    <property type="entry name" value="DUF8209"/>
    <property type="match status" value="1"/>
</dbReference>
<reference evidence="1 2" key="1">
    <citation type="submission" date="2018-08" db="EMBL/GenBank/DDBJ databases">
        <title>Recombination of ecologically and evolutionarily significant loci maintains genetic cohesion in the Pseudomonas syringae species complex.</title>
        <authorList>
            <person name="Dillon M."/>
            <person name="Thakur S."/>
            <person name="Almeida R.N.D."/>
            <person name="Weir B.S."/>
            <person name="Guttman D.S."/>
        </authorList>
    </citation>
    <scope>NUCLEOTIDE SEQUENCE [LARGE SCALE GENOMIC DNA]</scope>
    <source>
        <strain evidence="1 2">ICMP 2788</strain>
    </source>
</reference>
<name>A0A2V4PHT6_PSESJ</name>
<dbReference type="Proteomes" id="UP000276886">
    <property type="component" value="Unassembled WGS sequence"/>
</dbReference>
<dbReference type="EMBL" id="RBPQ01000244">
    <property type="protein sequence ID" value="RMO22538.1"/>
    <property type="molecule type" value="Genomic_DNA"/>
</dbReference>